<protein>
    <submittedName>
        <fullName evidence="1">Uncharacterized protein</fullName>
    </submittedName>
</protein>
<proteinExistence type="predicted"/>
<sequence>MLYKLLKRILELMKMIGKIFNISPGKPGFLMKNTMKIYYLFLAVLFLISCTTGENKTATSNKAIEQALSGSKLEAKSVMNGKLSVLLPSGFTLMGLEMLKAKYPIEGHRPTEVYTNEEGTINTAFNHTQNQCTN</sequence>
<evidence type="ECO:0000313" key="1">
    <source>
        <dbReference type="EMBL" id="MPM40794.1"/>
    </source>
</evidence>
<accession>A0A644ZT95</accession>
<reference evidence="1" key="1">
    <citation type="submission" date="2019-08" db="EMBL/GenBank/DDBJ databases">
        <authorList>
            <person name="Kucharzyk K."/>
            <person name="Murdoch R.W."/>
            <person name="Higgins S."/>
            <person name="Loffler F."/>
        </authorList>
    </citation>
    <scope>NUCLEOTIDE SEQUENCE</scope>
</reference>
<dbReference type="EMBL" id="VSSQ01009130">
    <property type="protein sequence ID" value="MPM40794.1"/>
    <property type="molecule type" value="Genomic_DNA"/>
</dbReference>
<dbReference type="AlphaFoldDB" id="A0A644ZT95"/>
<comment type="caution">
    <text evidence="1">The sequence shown here is derived from an EMBL/GenBank/DDBJ whole genome shotgun (WGS) entry which is preliminary data.</text>
</comment>
<name>A0A644ZT95_9ZZZZ</name>
<gene>
    <name evidence="1" type="ORF">SDC9_87442</name>
</gene>
<organism evidence="1">
    <name type="scientific">bioreactor metagenome</name>
    <dbReference type="NCBI Taxonomy" id="1076179"/>
    <lineage>
        <taxon>unclassified sequences</taxon>
        <taxon>metagenomes</taxon>
        <taxon>ecological metagenomes</taxon>
    </lineage>
</organism>